<dbReference type="Proteomes" id="UP000054549">
    <property type="component" value="Unassembled WGS sequence"/>
</dbReference>
<sequence length="50" mass="5272">MDQARGSGEPAIIAGIAQTVQNNTAWNIDEKRTYVIGLSTGAAMTVICMC</sequence>
<evidence type="ECO:0000313" key="2">
    <source>
        <dbReference type="Proteomes" id="UP000054549"/>
    </source>
</evidence>
<dbReference type="EMBL" id="KN818768">
    <property type="protein sequence ID" value="KIL54394.1"/>
    <property type="molecule type" value="Genomic_DNA"/>
</dbReference>
<name>A0A0C2SKE2_AMAMK</name>
<evidence type="ECO:0000313" key="1">
    <source>
        <dbReference type="EMBL" id="KIL54394.1"/>
    </source>
</evidence>
<accession>A0A0C2SKE2</accession>
<keyword evidence="2" id="KW-1185">Reference proteome</keyword>
<dbReference type="Gene3D" id="3.40.50.1820">
    <property type="entry name" value="alpha/beta hydrolase"/>
    <property type="match status" value="1"/>
</dbReference>
<gene>
    <name evidence="1" type="ORF">M378DRAFT_18926</name>
</gene>
<dbReference type="AlphaFoldDB" id="A0A0C2SKE2"/>
<dbReference type="SUPFAM" id="SSF53474">
    <property type="entry name" value="alpha/beta-Hydrolases"/>
    <property type="match status" value="1"/>
</dbReference>
<reference evidence="1 2" key="1">
    <citation type="submission" date="2014-04" db="EMBL/GenBank/DDBJ databases">
        <title>Evolutionary Origins and Diversification of the Mycorrhizal Mutualists.</title>
        <authorList>
            <consortium name="DOE Joint Genome Institute"/>
            <consortium name="Mycorrhizal Genomics Consortium"/>
            <person name="Kohler A."/>
            <person name="Kuo A."/>
            <person name="Nagy L.G."/>
            <person name="Floudas D."/>
            <person name="Copeland A."/>
            <person name="Barry K.W."/>
            <person name="Cichocki N."/>
            <person name="Veneault-Fourrey C."/>
            <person name="LaButti K."/>
            <person name="Lindquist E.A."/>
            <person name="Lipzen A."/>
            <person name="Lundell T."/>
            <person name="Morin E."/>
            <person name="Murat C."/>
            <person name="Riley R."/>
            <person name="Ohm R."/>
            <person name="Sun H."/>
            <person name="Tunlid A."/>
            <person name="Henrissat B."/>
            <person name="Grigoriev I.V."/>
            <person name="Hibbett D.S."/>
            <person name="Martin F."/>
        </authorList>
    </citation>
    <scope>NUCLEOTIDE SEQUENCE [LARGE SCALE GENOMIC DNA]</scope>
    <source>
        <strain evidence="1 2">Koide BX008</strain>
    </source>
</reference>
<dbReference type="InParanoid" id="A0A0C2SKE2"/>
<organism evidence="1 2">
    <name type="scientific">Amanita muscaria (strain Koide BX008)</name>
    <dbReference type="NCBI Taxonomy" id="946122"/>
    <lineage>
        <taxon>Eukaryota</taxon>
        <taxon>Fungi</taxon>
        <taxon>Dikarya</taxon>
        <taxon>Basidiomycota</taxon>
        <taxon>Agaricomycotina</taxon>
        <taxon>Agaricomycetes</taxon>
        <taxon>Agaricomycetidae</taxon>
        <taxon>Agaricales</taxon>
        <taxon>Pluteineae</taxon>
        <taxon>Amanitaceae</taxon>
        <taxon>Amanita</taxon>
    </lineage>
</organism>
<dbReference type="OrthoDB" id="2425929at2759"/>
<dbReference type="InterPro" id="IPR029058">
    <property type="entry name" value="AB_hydrolase_fold"/>
</dbReference>
<dbReference type="HOGENOM" id="CLU_3124661_0_0_1"/>
<proteinExistence type="predicted"/>
<protein>
    <submittedName>
        <fullName evidence="1">Uncharacterized protein</fullName>
    </submittedName>
</protein>